<reference evidence="7 8" key="1">
    <citation type="submission" date="2016-10" db="EMBL/GenBank/DDBJ databases">
        <authorList>
            <person name="de Groot N.N."/>
        </authorList>
    </citation>
    <scope>NUCLEOTIDE SEQUENCE [LARGE SCALE GENOMIC DNA]</scope>
    <source>
        <strain evidence="7 8">DSM 18979</strain>
    </source>
</reference>
<evidence type="ECO:0000256" key="3">
    <source>
        <dbReference type="ARBA" id="ARBA00022989"/>
    </source>
</evidence>
<feature type="transmembrane region" description="Helical" evidence="5">
    <location>
        <begin position="27"/>
        <end position="50"/>
    </location>
</feature>
<feature type="transmembrane region" description="Helical" evidence="5">
    <location>
        <begin position="232"/>
        <end position="252"/>
    </location>
</feature>
<evidence type="ECO:0000313" key="8">
    <source>
        <dbReference type="Proteomes" id="UP000199568"/>
    </source>
</evidence>
<keyword evidence="4 5" id="KW-0472">Membrane</keyword>
<dbReference type="InterPro" id="IPR013525">
    <property type="entry name" value="ABC2_TM"/>
</dbReference>
<feature type="transmembrane region" description="Helical" evidence="5">
    <location>
        <begin position="144"/>
        <end position="168"/>
    </location>
</feature>
<dbReference type="Proteomes" id="UP000199568">
    <property type="component" value="Unassembled WGS sequence"/>
</dbReference>
<sequence length="261" mass="29180">MNKSLIFYNRIGFLTLLHREIHRFMKVYVQTILAPLLSSVLYLGIFGGMLQTREVGIEGVNYLYFLVPGLATMAAILSAFQNPAFSIIVQKFQNTVQDLNSYPISDIEKALAFILGGTFRGLLVGSLTYLATTFFVGHVIQYPLLFVLSLTITSFIFASIGLITGLLLDSFEKMNFVLALIITPLTYVGGVFFEITKLPGVLSKIRYINPIYPLVNITRYTYLGVYEGNLQLQLLAATIFIIGFFLAAVYIFKKGYGIKID</sequence>
<dbReference type="PRINTS" id="PR00164">
    <property type="entry name" value="ABC2TRNSPORT"/>
</dbReference>
<proteinExistence type="inferred from homology"/>
<evidence type="ECO:0000256" key="4">
    <source>
        <dbReference type="ARBA" id="ARBA00023136"/>
    </source>
</evidence>
<comment type="similarity">
    <text evidence="5">Belongs to the ABC-2 integral membrane protein family.</text>
</comment>
<dbReference type="InterPro" id="IPR052522">
    <property type="entry name" value="ABC-2_transport_permease"/>
</dbReference>
<feature type="transmembrane region" description="Helical" evidence="5">
    <location>
        <begin position="110"/>
        <end position="132"/>
    </location>
</feature>
<evidence type="ECO:0000256" key="2">
    <source>
        <dbReference type="ARBA" id="ARBA00022692"/>
    </source>
</evidence>
<dbReference type="PROSITE" id="PS51012">
    <property type="entry name" value="ABC_TM2"/>
    <property type="match status" value="1"/>
</dbReference>
<feature type="domain" description="ABC transmembrane type-2" evidence="6">
    <location>
        <begin position="26"/>
        <end position="255"/>
    </location>
</feature>
<feature type="transmembrane region" description="Helical" evidence="5">
    <location>
        <begin position="62"/>
        <end position="89"/>
    </location>
</feature>
<dbReference type="EMBL" id="FOHU01000002">
    <property type="protein sequence ID" value="SES88682.1"/>
    <property type="molecule type" value="Genomic_DNA"/>
</dbReference>
<evidence type="ECO:0000313" key="7">
    <source>
        <dbReference type="EMBL" id="SES88682.1"/>
    </source>
</evidence>
<evidence type="ECO:0000256" key="5">
    <source>
        <dbReference type="RuleBase" id="RU361157"/>
    </source>
</evidence>
<keyword evidence="5" id="KW-1003">Cell membrane</keyword>
<protein>
    <recommendedName>
        <fullName evidence="5">Transport permease protein</fullName>
    </recommendedName>
</protein>
<organism evidence="7 8">
    <name type="scientific">Natronincola peptidivorans</name>
    <dbReference type="NCBI Taxonomy" id="426128"/>
    <lineage>
        <taxon>Bacteria</taxon>
        <taxon>Bacillati</taxon>
        <taxon>Bacillota</taxon>
        <taxon>Clostridia</taxon>
        <taxon>Peptostreptococcales</taxon>
        <taxon>Natronincolaceae</taxon>
        <taxon>Natronincola</taxon>
    </lineage>
</organism>
<evidence type="ECO:0000259" key="6">
    <source>
        <dbReference type="PROSITE" id="PS51012"/>
    </source>
</evidence>
<dbReference type="PIRSF" id="PIRSF006648">
    <property type="entry name" value="DrrB"/>
    <property type="match status" value="1"/>
</dbReference>
<dbReference type="AlphaFoldDB" id="A0A1I0A637"/>
<keyword evidence="5" id="KW-0813">Transport</keyword>
<dbReference type="PANTHER" id="PTHR43332:SF2">
    <property type="entry name" value="INNER MEMBRANE TRANSPORT PERMEASE YADH"/>
    <property type="match status" value="1"/>
</dbReference>
<dbReference type="PANTHER" id="PTHR43332">
    <property type="entry name" value="INNER MEMBRANE TRANSPORT PERMEASE YADH-RELATED"/>
    <property type="match status" value="1"/>
</dbReference>
<evidence type="ECO:0000256" key="1">
    <source>
        <dbReference type="ARBA" id="ARBA00004141"/>
    </source>
</evidence>
<dbReference type="GO" id="GO:0140359">
    <property type="term" value="F:ABC-type transporter activity"/>
    <property type="evidence" value="ECO:0007669"/>
    <property type="project" value="InterPro"/>
</dbReference>
<dbReference type="InterPro" id="IPR000412">
    <property type="entry name" value="ABC_2_transport"/>
</dbReference>
<accession>A0A1I0A637</accession>
<keyword evidence="2 5" id="KW-0812">Transmembrane</keyword>
<dbReference type="InterPro" id="IPR047817">
    <property type="entry name" value="ABC2_TM_bact-type"/>
</dbReference>
<comment type="subcellular location">
    <subcellularLocation>
        <location evidence="5">Cell membrane</location>
        <topology evidence="5">Multi-pass membrane protein</topology>
    </subcellularLocation>
    <subcellularLocation>
        <location evidence="1">Membrane</location>
        <topology evidence="1">Multi-pass membrane protein</topology>
    </subcellularLocation>
</comment>
<feature type="transmembrane region" description="Helical" evidence="5">
    <location>
        <begin position="175"/>
        <end position="193"/>
    </location>
</feature>
<gene>
    <name evidence="7" type="ORF">SAMN05660297_00862</name>
</gene>
<dbReference type="STRING" id="426128.SAMN05660297_00862"/>
<keyword evidence="8" id="KW-1185">Reference proteome</keyword>
<dbReference type="OrthoDB" id="9788252at2"/>
<name>A0A1I0A637_9FIRM</name>
<dbReference type="Pfam" id="PF01061">
    <property type="entry name" value="ABC2_membrane"/>
    <property type="match status" value="1"/>
</dbReference>
<dbReference type="GO" id="GO:0043190">
    <property type="term" value="C:ATP-binding cassette (ABC) transporter complex"/>
    <property type="evidence" value="ECO:0007669"/>
    <property type="project" value="InterPro"/>
</dbReference>
<keyword evidence="3 5" id="KW-1133">Transmembrane helix</keyword>
<dbReference type="RefSeq" id="WP_090439817.1">
    <property type="nucleotide sequence ID" value="NZ_FOHU01000002.1"/>
</dbReference>